<gene>
    <name evidence="1" type="ORF">HMPREF9436_03059</name>
</gene>
<dbReference type="BioCyc" id="FCF748224-HMP:GTSS-2659-MONOMER"/>
<dbReference type="EMBL" id="AECU01000219">
    <property type="protein sequence ID" value="EFQ05437.1"/>
    <property type="molecule type" value="Genomic_DNA"/>
</dbReference>
<sequence length="47" mass="5222">MEQYAWEVFEKVGTSGLESAEVCWTSPEDFESSPCFPQGCKCTLLGN</sequence>
<name>E2ZMY1_9FIRM</name>
<dbReference type="HOGENOM" id="CLU_3168278_0_0_9"/>
<comment type="caution">
    <text evidence="1">The sequence shown here is derived from an EMBL/GenBank/DDBJ whole genome shotgun (WGS) entry which is preliminary data.</text>
</comment>
<dbReference type="AlphaFoldDB" id="E2ZMY1"/>
<protein>
    <submittedName>
        <fullName evidence="1">Uncharacterized protein</fullName>
    </submittedName>
</protein>
<accession>E2ZMY1</accession>
<dbReference type="Proteomes" id="UP000006028">
    <property type="component" value="Unassembled WGS sequence"/>
</dbReference>
<evidence type="ECO:0000313" key="1">
    <source>
        <dbReference type="EMBL" id="EFQ05437.1"/>
    </source>
</evidence>
<evidence type="ECO:0000313" key="2">
    <source>
        <dbReference type="Proteomes" id="UP000006028"/>
    </source>
</evidence>
<proteinExistence type="predicted"/>
<organism evidence="1 2">
    <name type="scientific">Faecalibacterium cf. prausnitzii KLE1255</name>
    <dbReference type="NCBI Taxonomy" id="748224"/>
    <lineage>
        <taxon>Bacteria</taxon>
        <taxon>Bacillati</taxon>
        <taxon>Bacillota</taxon>
        <taxon>Clostridia</taxon>
        <taxon>Eubacteriales</taxon>
        <taxon>Oscillospiraceae</taxon>
        <taxon>Faecalibacterium</taxon>
    </lineage>
</organism>
<reference evidence="1 2" key="1">
    <citation type="submission" date="2010-08" db="EMBL/GenBank/DDBJ databases">
        <authorList>
            <person name="Weinstock G."/>
            <person name="Sodergren E."/>
            <person name="Clifton S."/>
            <person name="Fulton L."/>
            <person name="Fulton B."/>
            <person name="Courtney L."/>
            <person name="Fronick C."/>
            <person name="Harrison M."/>
            <person name="Strong C."/>
            <person name="Farmer C."/>
            <person name="Delahaunty K."/>
            <person name="Markovic C."/>
            <person name="Hall O."/>
            <person name="Minx P."/>
            <person name="Tomlinson C."/>
            <person name="Mitreva M."/>
            <person name="Hou S."/>
            <person name="Chen J."/>
            <person name="Wollam A."/>
            <person name="Pepin K.H."/>
            <person name="Johnson M."/>
            <person name="Bhonagiri V."/>
            <person name="Zhang X."/>
            <person name="Suruliraj S."/>
            <person name="Warren W."/>
            <person name="Chinwalla A."/>
            <person name="Mardis E.R."/>
            <person name="Wilson R.K."/>
        </authorList>
    </citation>
    <scope>NUCLEOTIDE SEQUENCE [LARGE SCALE GENOMIC DNA]</scope>
    <source>
        <strain evidence="1 2">KLE1255</strain>
    </source>
</reference>